<feature type="region of interest" description="Disordered" evidence="1">
    <location>
        <begin position="1"/>
        <end position="25"/>
    </location>
</feature>
<comment type="caution">
    <text evidence="2">The sequence shown here is derived from an EMBL/GenBank/DDBJ whole genome shotgun (WGS) entry which is preliminary data.</text>
</comment>
<dbReference type="Proteomes" id="UP000324222">
    <property type="component" value="Unassembled WGS sequence"/>
</dbReference>
<evidence type="ECO:0000256" key="1">
    <source>
        <dbReference type="SAM" id="MobiDB-lite"/>
    </source>
</evidence>
<evidence type="ECO:0000313" key="3">
    <source>
        <dbReference type="Proteomes" id="UP000324222"/>
    </source>
</evidence>
<gene>
    <name evidence="2" type="ORF">E2C01_006576</name>
</gene>
<reference evidence="2 3" key="1">
    <citation type="submission" date="2019-05" db="EMBL/GenBank/DDBJ databases">
        <title>Another draft genome of Portunus trituberculatus and its Hox gene families provides insights of decapod evolution.</title>
        <authorList>
            <person name="Jeong J.-H."/>
            <person name="Song I."/>
            <person name="Kim S."/>
            <person name="Choi T."/>
            <person name="Kim D."/>
            <person name="Ryu S."/>
            <person name="Kim W."/>
        </authorList>
    </citation>
    <scope>NUCLEOTIDE SEQUENCE [LARGE SCALE GENOMIC DNA]</scope>
    <source>
        <tissue evidence="2">Muscle</tissue>
    </source>
</reference>
<keyword evidence="3" id="KW-1185">Reference proteome</keyword>
<sequence>MGDRNGVCEPADLGQAGAKRRSHGHKATMSFTMVSRKACLSGSYPLSLSLSPLDAALRTPPTVIAS</sequence>
<dbReference type="EMBL" id="VSRR010000309">
    <property type="protein sequence ID" value="MPC13828.1"/>
    <property type="molecule type" value="Genomic_DNA"/>
</dbReference>
<dbReference type="AlphaFoldDB" id="A0A5B7CX81"/>
<evidence type="ECO:0000313" key="2">
    <source>
        <dbReference type="EMBL" id="MPC13828.1"/>
    </source>
</evidence>
<organism evidence="2 3">
    <name type="scientific">Portunus trituberculatus</name>
    <name type="common">Swimming crab</name>
    <name type="synonym">Neptunus trituberculatus</name>
    <dbReference type="NCBI Taxonomy" id="210409"/>
    <lineage>
        <taxon>Eukaryota</taxon>
        <taxon>Metazoa</taxon>
        <taxon>Ecdysozoa</taxon>
        <taxon>Arthropoda</taxon>
        <taxon>Crustacea</taxon>
        <taxon>Multicrustacea</taxon>
        <taxon>Malacostraca</taxon>
        <taxon>Eumalacostraca</taxon>
        <taxon>Eucarida</taxon>
        <taxon>Decapoda</taxon>
        <taxon>Pleocyemata</taxon>
        <taxon>Brachyura</taxon>
        <taxon>Eubrachyura</taxon>
        <taxon>Portunoidea</taxon>
        <taxon>Portunidae</taxon>
        <taxon>Portuninae</taxon>
        <taxon>Portunus</taxon>
    </lineage>
</organism>
<accession>A0A5B7CX81</accession>
<protein>
    <submittedName>
        <fullName evidence="2">Uncharacterized protein</fullName>
    </submittedName>
</protein>
<proteinExistence type="predicted"/>
<name>A0A5B7CX81_PORTR</name>